<keyword evidence="8" id="KW-1185">Reference proteome</keyword>
<dbReference type="PROSITE" id="PS51192">
    <property type="entry name" value="HELICASE_ATP_BIND_1"/>
    <property type="match status" value="1"/>
</dbReference>
<dbReference type="InterPro" id="IPR001650">
    <property type="entry name" value="Helicase_C-like"/>
</dbReference>
<keyword evidence="2" id="KW-0067">ATP-binding</keyword>
<evidence type="ECO:0000256" key="1">
    <source>
        <dbReference type="ARBA" id="ARBA00022741"/>
    </source>
</evidence>
<dbReference type="PANTHER" id="PTHR30580">
    <property type="entry name" value="PRIMOSOMAL PROTEIN N"/>
    <property type="match status" value="1"/>
</dbReference>
<evidence type="ECO:0000313" key="7">
    <source>
        <dbReference type="EMBL" id="MFC5469692.1"/>
    </source>
</evidence>
<feature type="compositionally biased region" description="Basic residues" evidence="4">
    <location>
        <begin position="105"/>
        <end position="119"/>
    </location>
</feature>
<sequence>MKVVLYALRKGSGKEAKISVAWEVDEGYWDGSGAEIARVKEALPLGIALALRDGLNAMWGSTGGEGDGQESIERDGGNEHSRRGDGDDGKRHGQWAMESDAGKEHSRRRDGHDGKRHGQRAMESDGGNEHSWRGDGDDGKRHGQRAMESDAGKERMWKEEVERVLRLCAERDGVLEGMAAELNGMEVMGGSGGKEVGTEPLADIHTVSGDEARSDRTKIRRARLARLAEAVREAAPALAGRALLREEAMQLLPRLLPAELAEESLAALQLASLAGTVRLTAAVAPEPHARPPLRGLRAWAERLRSARLPGLATPASPRRARPELRCRRCGSGSEALRRTPCAACGRQACAYCAACLTMGRSRECGLLVIGAPAGLPAPRQAAAPADRETLSRRWGLSPAQAAAAGKALTFLAERLTFDAPAASSTPSALPYEFPATSNSHASFALPDASTSPASFAQPDDSNSHASFALPNVSTSPASFALPDASTSPAPLIPSPAGASATTSPNDRSFLLWAVTGAGKTEMIFPLLAFVISRGGRALVATPRKDVVLELAPRLAKAFPDATPVVLYGGSEQRWETGALTLATTHQLFRFQEAFDLVLIDELDAFPYHNDPMLHHAAEKCRRLLGVTVYLSATPPSRMQREVTRGKLPCARVPVRYHGHPLPVPGRVTVPRLADLLKRRQLPSKLLKQLRISSRRGAQLFLFVPFIKQVESLVSLLRRYADQLGLPPETIAGTSSKDGERTDKVTDFRSGKIRALVTTTILERGITIPKSDVYVFDSDHAMFDASSLVQMAGRAGRSAADPGGVVRFVAPLWTNSQRDAVRQIRTMNSLAAREGYLKFPN</sequence>
<dbReference type="SMART" id="SM00487">
    <property type="entry name" value="DEXDc"/>
    <property type="match status" value="1"/>
</dbReference>
<dbReference type="InterPro" id="IPR027417">
    <property type="entry name" value="P-loop_NTPase"/>
</dbReference>
<evidence type="ECO:0000256" key="3">
    <source>
        <dbReference type="ARBA" id="ARBA00023125"/>
    </source>
</evidence>
<feature type="domain" description="Helicase C-terminal" evidence="6">
    <location>
        <begin position="685"/>
        <end position="840"/>
    </location>
</feature>
<dbReference type="InterPro" id="IPR006935">
    <property type="entry name" value="Helicase/UvrB_N"/>
</dbReference>
<protein>
    <submittedName>
        <fullName evidence="7">Helicase-related protein</fullName>
    </submittedName>
</protein>
<keyword evidence="3" id="KW-0238">DNA-binding</keyword>
<dbReference type="SUPFAM" id="SSF52540">
    <property type="entry name" value="P-loop containing nucleoside triphosphate hydrolases"/>
    <property type="match status" value="1"/>
</dbReference>
<dbReference type="Proteomes" id="UP001596105">
    <property type="component" value="Unassembled WGS sequence"/>
</dbReference>
<dbReference type="SMART" id="SM00490">
    <property type="entry name" value="HELICc"/>
    <property type="match status" value="1"/>
</dbReference>
<keyword evidence="7" id="KW-0378">Hydrolase</keyword>
<gene>
    <name evidence="7" type="ORF">ACFPPD_13245</name>
</gene>
<reference evidence="8" key="1">
    <citation type="journal article" date="2019" name="Int. J. Syst. Evol. Microbiol.">
        <title>The Global Catalogue of Microorganisms (GCM) 10K type strain sequencing project: providing services to taxonomists for standard genome sequencing and annotation.</title>
        <authorList>
            <consortium name="The Broad Institute Genomics Platform"/>
            <consortium name="The Broad Institute Genome Sequencing Center for Infectious Disease"/>
            <person name="Wu L."/>
            <person name="Ma J."/>
        </authorList>
    </citation>
    <scope>NUCLEOTIDE SEQUENCE [LARGE SCALE GENOMIC DNA]</scope>
    <source>
        <strain evidence="8">CCUG 57113</strain>
    </source>
</reference>
<evidence type="ECO:0000256" key="2">
    <source>
        <dbReference type="ARBA" id="ARBA00022840"/>
    </source>
</evidence>
<dbReference type="EMBL" id="JBHSMH010000041">
    <property type="protein sequence ID" value="MFC5469692.1"/>
    <property type="molecule type" value="Genomic_DNA"/>
</dbReference>
<organism evidence="7 8">
    <name type="scientific">Cohnella suwonensis</name>
    <dbReference type="NCBI Taxonomy" id="696072"/>
    <lineage>
        <taxon>Bacteria</taxon>
        <taxon>Bacillati</taxon>
        <taxon>Bacillota</taxon>
        <taxon>Bacilli</taxon>
        <taxon>Bacillales</taxon>
        <taxon>Paenibacillaceae</taxon>
        <taxon>Cohnella</taxon>
    </lineage>
</organism>
<evidence type="ECO:0000313" key="8">
    <source>
        <dbReference type="Proteomes" id="UP001596105"/>
    </source>
</evidence>
<dbReference type="Pfam" id="PF04851">
    <property type="entry name" value="ResIII"/>
    <property type="match status" value="1"/>
</dbReference>
<feature type="compositionally biased region" description="Basic and acidic residues" evidence="4">
    <location>
        <begin position="120"/>
        <end position="154"/>
    </location>
</feature>
<evidence type="ECO:0000259" key="6">
    <source>
        <dbReference type="PROSITE" id="PS51194"/>
    </source>
</evidence>
<dbReference type="Pfam" id="PF00271">
    <property type="entry name" value="Helicase_C"/>
    <property type="match status" value="1"/>
</dbReference>
<evidence type="ECO:0000259" key="5">
    <source>
        <dbReference type="PROSITE" id="PS51192"/>
    </source>
</evidence>
<dbReference type="Gene3D" id="3.40.50.300">
    <property type="entry name" value="P-loop containing nucleotide triphosphate hydrolases"/>
    <property type="match status" value="2"/>
</dbReference>
<dbReference type="RefSeq" id="WP_378082444.1">
    <property type="nucleotide sequence ID" value="NZ_JBHSMH010000041.1"/>
</dbReference>
<keyword evidence="7" id="KW-0347">Helicase</keyword>
<dbReference type="InterPro" id="IPR014001">
    <property type="entry name" value="Helicase_ATP-bd"/>
</dbReference>
<dbReference type="PROSITE" id="PS51194">
    <property type="entry name" value="HELICASE_CTER"/>
    <property type="match status" value="1"/>
</dbReference>
<feature type="compositionally biased region" description="Basic and acidic residues" evidence="4">
    <location>
        <begin position="71"/>
        <end position="91"/>
    </location>
</feature>
<accession>A0ABW0LXN1</accession>
<feature type="domain" description="Helicase ATP-binding" evidence="5">
    <location>
        <begin position="500"/>
        <end position="652"/>
    </location>
</feature>
<feature type="region of interest" description="Disordered" evidence="4">
    <location>
        <begin position="60"/>
        <end position="154"/>
    </location>
</feature>
<proteinExistence type="predicted"/>
<comment type="caution">
    <text evidence="7">The sequence shown here is derived from an EMBL/GenBank/DDBJ whole genome shotgun (WGS) entry which is preliminary data.</text>
</comment>
<name>A0ABW0LXN1_9BACL</name>
<keyword evidence="1" id="KW-0547">Nucleotide-binding</keyword>
<evidence type="ECO:0000256" key="4">
    <source>
        <dbReference type="SAM" id="MobiDB-lite"/>
    </source>
</evidence>
<dbReference type="PANTHER" id="PTHR30580:SF1">
    <property type="entry name" value="COMF OPERON PROTEIN 1"/>
    <property type="match status" value="1"/>
</dbReference>
<dbReference type="GO" id="GO:0004386">
    <property type="term" value="F:helicase activity"/>
    <property type="evidence" value="ECO:0007669"/>
    <property type="project" value="UniProtKB-KW"/>
</dbReference>